<sequence length="174" mass="18753">MAHVQQRDQIKAAQLLLHLSLGMAGVGIFDKDSSLCVPPDLLRCDNQAVELSLGGMSRLPEQRILWTVGDRKDITGSSHLERQIAAVVGQKAVGVFDPEGSGVWAGSEILELDAQGAGLTIRHAQGFLLDLLSLIQLGVDDDFRCVLSGRTGCCHGQSDDRRLIGSNDLRFHLG</sequence>
<accession>A0A7C1NYM8</accession>
<proteinExistence type="predicted"/>
<dbReference type="AlphaFoldDB" id="A0A7C1NYM8"/>
<organism evidence="1">
    <name type="scientific">Agrobacterium albertimagni</name>
    <dbReference type="NCBI Taxonomy" id="147266"/>
    <lineage>
        <taxon>Bacteria</taxon>
        <taxon>Pseudomonadati</taxon>
        <taxon>Pseudomonadota</taxon>
        <taxon>Alphaproteobacteria</taxon>
        <taxon>Hyphomicrobiales</taxon>
        <taxon>Rhizobiaceae</taxon>
        <taxon>Rhizobium/Agrobacterium group</taxon>
        <taxon>Agrobacterium</taxon>
    </lineage>
</organism>
<evidence type="ECO:0000313" key="1">
    <source>
        <dbReference type="EMBL" id="HEB45379.1"/>
    </source>
</evidence>
<dbReference type="EMBL" id="DSKI01000881">
    <property type="protein sequence ID" value="HEB45379.1"/>
    <property type="molecule type" value="Genomic_DNA"/>
</dbReference>
<protein>
    <submittedName>
        <fullName evidence="1">Uncharacterized protein</fullName>
    </submittedName>
</protein>
<comment type="caution">
    <text evidence="1">The sequence shown here is derived from an EMBL/GenBank/DDBJ whole genome shotgun (WGS) entry which is preliminary data.</text>
</comment>
<reference evidence="1" key="1">
    <citation type="journal article" date="2020" name="mSystems">
        <title>Genome- and Community-Level Interaction Insights into Carbon Utilization and Element Cycling Functions of Hydrothermarchaeota in Hydrothermal Sediment.</title>
        <authorList>
            <person name="Zhou Z."/>
            <person name="Liu Y."/>
            <person name="Xu W."/>
            <person name="Pan J."/>
            <person name="Luo Z.H."/>
            <person name="Li M."/>
        </authorList>
    </citation>
    <scope>NUCLEOTIDE SEQUENCE [LARGE SCALE GENOMIC DNA]</scope>
    <source>
        <strain evidence="1">SpSt-243</strain>
    </source>
</reference>
<name>A0A7C1NYM8_9HYPH</name>
<gene>
    <name evidence="1" type="ORF">ENP70_17190</name>
</gene>